<feature type="transmembrane region" description="Helical" evidence="2">
    <location>
        <begin position="12"/>
        <end position="32"/>
    </location>
</feature>
<reference evidence="3 4" key="1">
    <citation type="submission" date="2020-09" db="EMBL/GenBank/DDBJ databases">
        <title>Investigation of environmental microbes.</title>
        <authorList>
            <person name="Ou Y."/>
            <person name="Kang Q."/>
        </authorList>
    </citation>
    <scope>NUCLEOTIDE SEQUENCE [LARGE SCALE GENOMIC DNA]</scope>
    <source>
        <strain evidence="3 4">KJZ-14</strain>
    </source>
</reference>
<dbReference type="RefSeq" id="WP_190724557.1">
    <property type="nucleotide sequence ID" value="NZ_CP061539.1"/>
</dbReference>
<name>A0A7H2BDI2_9MICC</name>
<keyword evidence="4" id="KW-1185">Reference proteome</keyword>
<accession>A0A7H2BDI2</accession>
<evidence type="ECO:0000256" key="1">
    <source>
        <dbReference type="SAM" id="MobiDB-lite"/>
    </source>
</evidence>
<dbReference type="Proteomes" id="UP000516404">
    <property type="component" value="Chromosome"/>
</dbReference>
<dbReference type="AlphaFoldDB" id="A0A7H2BDI2"/>
<sequence length="81" mass="9353">MDSFLAFTSGLGNIVFALVLLVALAVMPFRLWQRAQRNKLRDELEIMEDELDAWRSDRGGTNSSRNYLHGRAPRYDLSQHD</sequence>
<dbReference type="KEGG" id="rter:IDM49_11140"/>
<gene>
    <name evidence="3" type="ORF">IDM49_11140</name>
</gene>
<keyword evidence="2" id="KW-0472">Membrane</keyword>
<dbReference type="GeneID" id="96624795"/>
<evidence type="ECO:0000313" key="4">
    <source>
        <dbReference type="Proteomes" id="UP000516404"/>
    </source>
</evidence>
<proteinExistence type="predicted"/>
<evidence type="ECO:0000313" key="3">
    <source>
        <dbReference type="EMBL" id="QNV37728.1"/>
    </source>
</evidence>
<keyword evidence="2" id="KW-0812">Transmembrane</keyword>
<protein>
    <submittedName>
        <fullName evidence="3">Uncharacterized protein</fullName>
    </submittedName>
</protein>
<dbReference type="EMBL" id="CP061539">
    <property type="protein sequence ID" value="QNV37728.1"/>
    <property type="molecule type" value="Genomic_DNA"/>
</dbReference>
<keyword evidence="2" id="KW-1133">Transmembrane helix</keyword>
<evidence type="ECO:0000256" key="2">
    <source>
        <dbReference type="SAM" id="Phobius"/>
    </source>
</evidence>
<feature type="region of interest" description="Disordered" evidence="1">
    <location>
        <begin position="55"/>
        <end position="81"/>
    </location>
</feature>
<organism evidence="3 4">
    <name type="scientific">Rothia terrae</name>
    <dbReference type="NCBI Taxonomy" id="396015"/>
    <lineage>
        <taxon>Bacteria</taxon>
        <taxon>Bacillati</taxon>
        <taxon>Actinomycetota</taxon>
        <taxon>Actinomycetes</taxon>
        <taxon>Micrococcales</taxon>
        <taxon>Micrococcaceae</taxon>
        <taxon>Rothia</taxon>
    </lineage>
</organism>